<organism evidence="3">
    <name type="scientific">Schizophyllum commune (strain H4-8 / FGSC 9210)</name>
    <name type="common">Split gill fungus</name>
    <dbReference type="NCBI Taxonomy" id="578458"/>
    <lineage>
        <taxon>Eukaryota</taxon>
        <taxon>Fungi</taxon>
        <taxon>Dikarya</taxon>
        <taxon>Basidiomycota</taxon>
        <taxon>Agaricomycotina</taxon>
        <taxon>Agaricomycetes</taxon>
        <taxon>Agaricomycetidae</taxon>
        <taxon>Agaricales</taxon>
        <taxon>Schizophyllaceae</taxon>
        <taxon>Schizophyllum</taxon>
    </lineage>
</organism>
<evidence type="ECO:0000256" key="1">
    <source>
        <dbReference type="SAM" id="MobiDB-lite"/>
    </source>
</evidence>
<feature type="compositionally biased region" description="Basic and acidic residues" evidence="1">
    <location>
        <begin position="47"/>
        <end position="60"/>
    </location>
</feature>
<dbReference type="InParanoid" id="D8PVR1"/>
<evidence type="ECO:0000313" key="3">
    <source>
        <dbReference type="Proteomes" id="UP000007431"/>
    </source>
</evidence>
<dbReference type="OMA" id="TAPYYYP"/>
<dbReference type="Proteomes" id="UP000007431">
    <property type="component" value="Unassembled WGS sequence"/>
</dbReference>
<dbReference type="STRING" id="578458.D8PVR1"/>
<dbReference type="InterPro" id="IPR001005">
    <property type="entry name" value="SANT/Myb"/>
</dbReference>
<protein>
    <submittedName>
        <fullName evidence="2">Expressed protein</fullName>
    </submittedName>
</protein>
<dbReference type="HOGENOM" id="CLU_436176_0_0_1"/>
<dbReference type="EMBL" id="GL377303">
    <property type="protein sequence ID" value="EFJ00086.1"/>
    <property type="molecule type" value="Genomic_DNA"/>
</dbReference>
<dbReference type="VEuPathDB" id="FungiDB:SCHCODRAFT_02032531"/>
<name>D8PVR1_SCHCM</name>
<feature type="region of interest" description="Disordered" evidence="1">
    <location>
        <begin position="1"/>
        <end position="128"/>
    </location>
</feature>
<proteinExistence type="predicted"/>
<feature type="compositionally biased region" description="Low complexity" evidence="1">
    <location>
        <begin position="70"/>
        <end position="81"/>
    </location>
</feature>
<feature type="compositionally biased region" description="Polar residues" evidence="1">
    <location>
        <begin position="380"/>
        <end position="412"/>
    </location>
</feature>
<reference evidence="2 3" key="1">
    <citation type="journal article" date="2010" name="Nat. Biotechnol.">
        <title>Genome sequence of the model mushroom Schizophyllum commune.</title>
        <authorList>
            <person name="Ohm R.A."/>
            <person name="de Jong J.F."/>
            <person name="Lugones L.G."/>
            <person name="Aerts A."/>
            <person name="Kothe E."/>
            <person name="Stajich J.E."/>
            <person name="de Vries R.P."/>
            <person name="Record E."/>
            <person name="Levasseur A."/>
            <person name="Baker S.E."/>
            <person name="Bartholomew K.A."/>
            <person name="Coutinho P.M."/>
            <person name="Erdmann S."/>
            <person name="Fowler T.J."/>
            <person name="Gathman A.C."/>
            <person name="Lombard V."/>
            <person name="Henrissat B."/>
            <person name="Knabe N."/>
            <person name="Kuees U."/>
            <person name="Lilly W.W."/>
            <person name="Lindquist E."/>
            <person name="Lucas S."/>
            <person name="Magnuson J.K."/>
            <person name="Piumi F."/>
            <person name="Raudaskoski M."/>
            <person name="Salamov A."/>
            <person name="Schmutz J."/>
            <person name="Schwarze F.W.M.R."/>
            <person name="vanKuyk P.A."/>
            <person name="Horton J.S."/>
            <person name="Grigoriev I.V."/>
            <person name="Woesten H.A.B."/>
        </authorList>
    </citation>
    <scope>NUCLEOTIDE SEQUENCE [LARGE SCALE GENOMIC DNA]</scope>
    <source>
        <strain evidence="3">H4-8 / FGSC 9210</strain>
    </source>
</reference>
<evidence type="ECO:0000313" key="2">
    <source>
        <dbReference type="EMBL" id="EFJ00086.1"/>
    </source>
</evidence>
<feature type="compositionally biased region" description="Pro residues" evidence="1">
    <location>
        <begin position="117"/>
        <end position="127"/>
    </location>
</feature>
<feature type="compositionally biased region" description="Low complexity" evidence="1">
    <location>
        <begin position="413"/>
        <end position="435"/>
    </location>
</feature>
<dbReference type="eggNOG" id="ENOG502SECM">
    <property type="taxonomic scope" value="Eukaryota"/>
</dbReference>
<feature type="compositionally biased region" description="Pro residues" evidence="1">
    <location>
        <begin position="278"/>
        <end position="290"/>
    </location>
</feature>
<accession>D8PVR1</accession>
<feature type="compositionally biased region" description="Low complexity" evidence="1">
    <location>
        <begin position="459"/>
        <end position="490"/>
    </location>
</feature>
<feature type="region of interest" description="Disordered" evidence="1">
    <location>
        <begin position="278"/>
        <end position="308"/>
    </location>
</feature>
<keyword evidence="3" id="KW-1185">Reference proteome</keyword>
<gene>
    <name evidence="2" type="ORF">SCHCODRAFT_81212</name>
</gene>
<dbReference type="AlphaFoldDB" id="D8PVR1"/>
<dbReference type="CDD" id="cd00167">
    <property type="entry name" value="SANT"/>
    <property type="match status" value="1"/>
</dbReference>
<feature type="region of interest" description="Disordered" evidence="1">
    <location>
        <begin position="353"/>
        <end position="501"/>
    </location>
</feature>
<sequence>MNTHYQEISHALNPVGATSAGYPPNMYHRQMSPIRRDEEEEEDESMVEDHLQHKEIEHHASGPSSPPPATTAAPHQTYAPPEATQPEVPVKRRPGRPRGSKTKKKTQPAEGSASAPAPTPAPAPAPLPEVNAQNQQYYEFQWRVLNLCAEFYGAAEELLKATPPLVLAQCYQMPPANPVDPMNMVREAKRICDSLLQNPQRLLTQPPPPMYPTLPMFYSQQSTGTPSAPTAPPAAVINNPQSFVVPMGSQPATYSQYTALPSGPYTYPYSIPPFYPPTTTPSAPVPPAPPSHSAASTGANQGGWSEEEVQKLKRLHEESKAHQFTEDQTWDWVIQQYGPTRTRHQILIKATSLGLKESSGKGPKRQRRNSDGEYQPAGHSETTAPPASAGPSTTMRSPTNQSTPSDSPAVQHQPQPTAQLSQAPPSQSQQQGPQRPLQPPPTSTPVSATSSRGMPWPMPTVASTTTSPIISTAATPDPQRTSISSSSYYRPRPPQSESPNTSAQVVVRCFVYSCYAL</sequence>
<feature type="compositionally biased region" description="Basic residues" evidence="1">
    <location>
        <begin position="91"/>
        <end position="106"/>
    </location>
</feature>